<keyword evidence="4" id="KW-1003">Cell membrane</keyword>
<dbReference type="InterPro" id="IPR036259">
    <property type="entry name" value="MFS_trans_sf"/>
</dbReference>
<feature type="transmembrane region" description="Helical" evidence="9">
    <location>
        <begin position="241"/>
        <end position="262"/>
    </location>
</feature>
<comment type="similarity">
    <text evidence="2">Belongs to the major facilitator superfamily. Metabolite:H+ Symporter (MHS) family (TC 2.A.1.6) family.</text>
</comment>
<feature type="transmembrane region" description="Helical" evidence="9">
    <location>
        <begin position="310"/>
        <end position="327"/>
    </location>
</feature>
<comment type="subcellular location">
    <subcellularLocation>
        <location evidence="1">Cell membrane</location>
        <topology evidence="1">Multi-pass membrane protein</topology>
    </subcellularLocation>
</comment>
<dbReference type="PANTHER" id="PTHR43528">
    <property type="entry name" value="ALPHA-KETOGLUTARATE PERMEASE"/>
    <property type="match status" value="1"/>
</dbReference>
<accession>A0A158DN45</accession>
<dbReference type="GO" id="GO:0015293">
    <property type="term" value="F:symporter activity"/>
    <property type="evidence" value="ECO:0007669"/>
    <property type="project" value="UniProtKB-KW"/>
</dbReference>
<evidence type="ECO:0000256" key="6">
    <source>
        <dbReference type="ARBA" id="ARBA00022847"/>
    </source>
</evidence>
<evidence type="ECO:0000256" key="7">
    <source>
        <dbReference type="ARBA" id="ARBA00022989"/>
    </source>
</evidence>
<dbReference type="InterPro" id="IPR020846">
    <property type="entry name" value="MFS_dom"/>
</dbReference>
<dbReference type="AlphaFoldDB" id="A0A158DN45"/>
<evidence type="ECO:0000256" key="5">
    <source>
        <dbReference type="ARBA" id="ARBA00022692"/>
    </source>
</evidence>
<dbReference type="PROSITE" id="PS00217">
    <property type="entry name" value="SUGAR_TRANSPORT_2"/>
    <property type="match status" value="1"/>
</dbReference>
<dbReference type="InterPro" id="IPR011701">
    <property type="entry name" value="MFS"/>
</dbReference>
<organism evidence="11 12">
    <name type="scientific">Caballeronia hypogeia</name>
    <dbReference type="NCBI Taxonomy" id="1777140"/>
    <lineage>
        <taxon>Bacteria</taxon>
        <taxon>Pseudomonadati</taxon>
        <taxon>Pseudomonadota</taxon>
        <taxon>Betaproteobacteria</taxon>
        <taxon>Burkholderiales</taxon>
        <taxon>Burkholderiaceae</taxon>
        <taxon>Caballeronia</taxon>
    </lineage>
</organism>
<keyword evidence="12" id="KW-1185">Reference proteome</keyword>
<feature type="transmembrane region" description="Helical" evidence="9">
    <location>
        <begin position="374"/>
        <end position="392"/>
    </location>
</feature>
<feature type="transmembrane region" description="Helical" evidence="9">
    <location>
        <begin position="282"/>
        <end position="303"/>
    </location>
</feature>
<dbReference type="STRING" id="1777140.AWB79_07290"/>
<evidence type="ECO:0000256" key="1">
    <source>
        <dbReference type="ARBA" id="ARBA00004651"/>
    </source>
</evidence>
<dbReference type="FunFam" id="1.20.1250.20:FF:000001">
    <property type="entry name" value="Dicarboxylate MFS transporter"/>
    <property type="match status" value="1"/>
</dbReference>
<keyword evidence="8 9" id="KW-0472">Membrane</keyword>
<dbReference type="Pfam" id="PF07690">
    <property type="entry name" value="MFS_1"/>
    <property type="match status" value="1"/>
</dbReference>
<feature type="transmembrane region" description="Helical" evidence="9">
    <location>
        <begin position="404"/>
        <end position="424"/>
    </location>
</feature>
<evidence type="ECO:0000256" key="9">
    <source>
        <dbReference type="SAM" id="Phobius"/>
    </source>
</evidence>
<evidence type="ECO:0000313" key="12">
    <source>
        <dbReference type="Proteomes" id="UP000054851"/>
    </source>
</evidence>
<feature type="transmembrane region" description="Helical" evidence="9">
    <location>
        <begin position="154"/>
        <end position="178"/>
    </location>
</feature>
<dbReference type="GO" id="GO:0005886">
    <property type="term" value="C:plasma membrane"/>
    <property type="evidence" value="ECO:0007669"/>
    <property type="project" value="UniProtKB-SubCell"/>
</dbReference>
<gene>
    <name evidence="11" type="ORF">AWB79_07290</name>
</gene>
<comment type="caution">
    <text evidence="11">The sequence shown here is derived from an EMBL/GenBank/DDBJ whole genome shotgun (WGS) entry which is preliminary data.</text>
</comment>
<dbReference type="PROSITE" id="PS50850">
    <property type="entry name" value="MFS"/>
    <property type="match status" value="1"/>
</dbReference>
<evidence type="ECO:0000313" key="11">
    <source>
        <dbReference type="EMBL" id="SAK96028.1"/>
    </source>
</evidence>
<dbReference type="EMBL" id="FCOA02000051">
    <property type="protein sequence ID" value="SAK96028.1"/>
    <property type="molecule type" value="Genomic_DNA"/>
</dbReference>
<feature type="transmembrane region" description="Helical" evidence="9">
    <location>
        <begin position="56"/>
        <end position="78"/>
    </location>
</feature>
<name>A0A158DN45_9BURK</name>
<dbReference type="Gene3D" id="1.20.1250.20">
    <property type="entry name" value="MFS general substrate transporter like domains"/>
    <property type="match status" value="2"/>
</dbReference>
<feature type="transmembrane region" description="Helical" evidence="9">
    <location>
        <begin position="339"/>
        <end position="362"/>
    </location>
</feature>
<protein>
    <submittedName>
        <fullName evidence="11">Membrane protein</fullName>
    </submittedName>
</protein>
<keyword evidence="6" id="KW-0769">Symport</keyword>
<dbReference type="PROSITE" id="PS00216">
    <property type="entry name" value="SUGAR_TRANSPORT_1"/>
    <property type="match status" value="1"/>
</dbReference>
<feature type="domain" description="Major facilitator superfamily (MFS) profile" evidence="10">
    <location>
        <begin position="18"/>
        <end position="431"/>
    </location>
</feature>
<evidence type="ECO:0000259" key="10">
    <source>
        <dbReference type="PROSITE" id="PS50850"/>
    </source>
</evidence>
<evidence type="ECO:0000256" key="2">
    <source>
        <dbReference type="ARBA" id="ARBA00008240"/>
    </source>
</evidence>
<dbReference type="PANTHER" id="PTHR43528:SF1">
    <property type="entry name" value="ALPHA-KETOGLUTARATE PERMEASE"/>
    <property type="match status" value="1"/>
</dbReference>
<feature type="transmembrane region" description="Helical" evidence="9">
    <location>
        <begin position="190"/>
        <end position="210"/>
    </location>
</feature>
<dbReference type="InterPro" id="IPR051084">
    <property type="entry name" value="H+-coupled_symporters"/>
</dbReference>
<reference evidence="11" key="1">
    <citation type="submission" date="2016-01" db="EMBL/GenBank/DDBJ databases">
        <authorList>
            <person name="Peeters C."/>
        </authorList>
    </citation>
    <scope>NUCLEOTIDE SEQUENCE</scope>
    <source>
        <strain evidence="11">LMG 29322</strain>
    </source>
</reference>
<feature type="transmembrane region" description="Helical" evidence="9">
    <location>
        <begin position="20"/>
        <end position="44"/>
    </location>
</feature>
<dbReference type="SUPFAM" id="SSF103473">
    <property type="entry name" value="MFS general substrate transporter"/>
    <property type="match status" value="1"/>
</dbReference>
<keyword evidence="7 9" id="KW-1133">Transmembrane helix</keyword>
<dbReference type="InterPro" id="IPR005829">
    <property type="entry name" value="Sugar_transporter_CS"/>
</dbReference>
<keyword evidence="3" id="KW-0813">Transport</keyword>
<dbReference type="Proteomes" id="UP000054851">
    <property type="component" value="Unassembled WGS sequence"/>
</dbReference>
<proteinExistence type="inferred from homology"/>
<keyword evidence="5 9" id="KW-0812">Transmembrane</keyword>
<evidence type="ECO:0000256" key="3">
    <source>
        <dbReference type="ARBA" id="ARBA00022448"/>
    </source>
</evidence>
<evidence type="ECO:0000256" key="8">
    <source>
        <dbReference type="ARBA" id="ARBA00023136"/>
    </source>
</evidence>
<evidence type="ECO:0000256" key="4">
    <source>
        <dbReference type="ARBA" id="ARBA00022475"/>
    </source>
</evidence>
<sequence length="435" mass="46293">MSTQLVAVDSAMSMNKKAIFFTVLGNALEWIDFASYAYFATVIAHQFFPTQDRSMALISTFAVFGVGLIARPLGAIFFGRLGDVQGRRTALMVAMPLMGLGTLLIGLMPTYEQIGIAAPICLVVCRLLQGFSAGGEAGNAITFLIEWAPPNRRALYACLQQASGVFGTVFGSAVAAVLATTMSHDALESYGWRILFIVGGGVIAPLGFYLRAKIDETPAFVEQSHSDKTAASEHSTNVRSVWLSCLRAIGMTMVWVASYYVFLSYLPAFLSSHAQIPSNVALWVNTVGLLSMATSIVLSAVISDIIGRKPLLVVVAFAFILIPYPLFKLFLSGASFPLLVVVLACVGALVGVFAGVFPATMAEMFPTRLRSGSVSFAFGLATAIFGGFGSLVSEALIKLTGSHLAPSGYVMLSAIISLPIILSLRETAHQPLKQS</sequence>